<keyword evidence="3" id="KW-1185">Reference proteome</keyword>
<dbReference type="Pfam" id="PF10815">
    <property type="entry name" value="ComZ"/>
    <property type="match status" value="1"/>
</dbReference>
<proteinExistence type="predicted"/>
<dbReference type="Proteomes" id="UP000195573">
    <property type="component" value="Chromosome"/>
</dbReference>
<dbReference type="EMBL" id="CP020880">
    <property type="protein sequence ID" value="ART75788.1"/>
    <property type="molecule type" value="Genomic_DNA"/>
</dbReference>
<evidence type="ECO:0000313" key="1">
    <source>
        <dbReference type="EMBL" id="ART75788.1"/>
    </source>
</evidence>
<dbReference type="AlphaFoldDB" id="A0A1Y0CKG1"/>
<evidence type="ECO:0000313" key="2">
    <source>
        <dbReference type="EMBL" id="TYS61066.1"/>
    </source>
</evidence>
<evidence type="ECO:0000313" key="3">
    <source>
        <dbReference type="Proteomes" id="UP000195573"/>
    </source>
</evidence>
<organism evidence="2 4">
    <name type="scientific">Sutcliffiella horikoshii</name>
    <dbReference type="NCBI Taxonomy" id="79883"/>
    <lineage>
        <taxon>Bacteria</taxon>
        <taxon>Bacillati</taxon>
        <taxon>Bacillota</taxon>
        <taxon>Bacilli</taxon>
        <taxon>Bacillales</taxon>
        <taxon>Bacillaceae</taxon>
        <taxon>Sutcliffiella</taxon>
    </lineage>
</organism>
<sequence length="62" mass="7184">MEQDRTMQYMAIAMKYLPEAKQMLDETGLELEPQHIQPLVSLLTKVMDEAYELGKQNALDLE</sequence>
<dbReference type="GeneID" id="96738169"/>
<reference evidence="2 4" key="2">
    <citation type="submission" date="2019-08" db="EMBL/GenBank/DDBJ databases">
        <title>Bacillus genomes from the desert of Cuatro Cienegas, Coahuila.</title>
        <authorList>
            <person name="Olmedo-Alvarez G."/>
        </authorList>
    </citation>
    <scope>NUCLEOTIDE SEQUENCE [LARGE SCALE GENOMIC DNA]</scope>
    <source>
        <strain evidence="2 4">CH88_3T</strain>
    </source>
</reference>
<gene>
    <name evidence="1" type="ORF">B4U37_06980</name>
    <name evidence="2" type="ORF">FZC74_01970</name>
</gene>
<dbReference type="RefSeq" id="WP_088017645.1">
    <property type="nucleotide sequence ID" value="NZ_CP020880.1"/>
</dbReference>
<evidence type="ECO:0000313" key="4">
    <source>
        <dbReference type="Proteomes" id="UP000323393"/>
    </source>
</evidence>
<protein>
    <submittedName>
        <fullName evidence="2">Competence protein ComG</fullName>
    </submittedName>
</protein>
<reference evidence="1 3" key="1">
    <citation type="submission" date="2017-04" db="EMBL/GenBank/DDBJ databases">
        <title>Complete Genome Sequence of the Bacillus horikoshii 20a strain from Cuatro Cienegas, Coahuila, Mexico.</title>
        <authorList>
            <person name="Zarza E."/>
            <person name="Alcaraz L.D."/>
            <person name="Aguilar-Salinas B."/>
            <person name="Islas A."/>
            <person name="Olmedo-Alvarez G."/>
        </authorList>
    </citation>
    <scope>NUCLEOTIDE SEQUENCE [LARGE SCALE GENOMIC DNA]</scope>
    <source>
        <strain evidence="1 3">20a</strain>
    </source>
</reference>
<name>A0A1Y0CKG1_9BACI</name>
<accession>A0A1Y0CKG1</accession>
<dbReference type="EMBL" id="VTEU01000001">
    <property type="protein sequence ID" value="TYS61066.1"/>
    <property type="molecule type" value="Genomic_DNA"/>
</dbReference>
<dbReference type="Proteomes" id="UP000323393">
    <property type="component" value="Unassembled WGS sequence"/>
</dbReference>
<dbReference type="InterPro" id="IPR024558">
    <property type="entry name" value="ComZ"/>
</dbReference>
<dbReference type="KEGG" id="bhk:B4U37_06980"/>